<keyword evidence="1" id="KW-0812">Transmembrane</keyword>
<organism evidence="2 3">
    <name type="scientific">Paenimyroides viscosum</name>
    <dbReference type="NCBI Taxonomy" id="2488729"/>
    <lineage>
        <taxon>Bacteria</taxon>
        <taxon>Pseudomonadati</taxon>
        <taxon>Bacteroidota</taxon>
        <taxon>Flavobacteriia</taxon>
        <taxon>Flavobacteriales</taxon>
        <taxon>Flavobacteriaceae</taxon>
        <taxon>Paenimyroides</taxon>
    </lineage>
</organism>
<gene>
    <name evidence="2" type="ORF">EG242_09240</name>
</gene>
<dbReference type="EMBL" id="RQTJ01000018">
    <property type="protein sequence ID" value="RRA93956.1"/>
    <property type="molecule type" value="Genomic_DNA"/>
</dbReference>
<reference evidence="2 3" key="1">
    <citation type="submission" date="2018-11" db="EMBL/GenBank/DDBJ databases">
        <title>Flavobacterium sp. nov., YIM 102796 draft genome.</title>
        <authorList>
            <person name="Li G."/>
            <person name="Jiang Y."/>
        </authorList>
    </citation>
    <scope>NUCLEOTIDE SEQUENCE [LARGE SCALE GENOMIC DNA]</scope>
    <source>
        <strain evidence="2 3">YIM 102796</strain>
    </source>
</reference>
<feature type="transmembrane region" description="Helical" evidence="1">
    <location>
        <begin position="47"/>
        <end position="70"/>
    </location>
</feature>
<sequence>MKRKYYFFITLFLLLVLSYLVSPKFPLFITRHYNQKIYSGLDSILYLLTNAFPFSIGDIVYALIVCYVVYKSFVLLKKKMLKEVTLFIIGFLVLFFSFFQFFWGLNNYKLSVAHQLELGKGYSKTELDSITNQLINVVNSQHLLVTNDALQKVDFEKNLELFNNIAQLNYKNLPDHLKGILTDNKINKVKPSFYSYMQSYTGFSGYFNPLTHENQVNIEIPTIGMPVTVAHEMAHQLGIASEAEANFFGYITTVQSSDEKFKYAANLYALKYCLKEYRRENEETYQLLYNQLNSGVQQNILDSELFWQSKRNVSSYLFKNLYGGFLKINNQKDGIRSYNKFVDLLINYNKKYREI</sequence>
<dbReference type="InterPro" id="IPR024294">
    <property type="entry name" value="DUF3810"/>
</dbReference>
<dbReference type="RefSeq" id="WP_124899609.1">
    <property type="nucleotide sequence ID" value="NZ_RQTJ01000018.1"/>
</dbReference>
<comment type="caution">
    <text evidence="2">The sequence shown here is derived from an EMBL/GenBank/DDBJ whole genome shotgun (WGS) entry which is preliminary data.</text>
</comment>
<keyword evidence="1" id="KW-0472">Membrane</keyword>
<evidence type="ECO:0000256" key="1">
    <source>
        <dbReference type="SAM" id="Phobius"/>
    </source>
</evidence>
<protein>
    <submittedName>
        <fullName evidence="2">DUF3810 domain-containing protein</fullName>
    </submittedName>
</protein>
<dbReference type="Pfam" id="PF12725">
    <property type="entry name" value="DUF3810"/>
    <property type="match status" value="1"/>
</dbReference>
<accession>A0A3P1AY21</accession>
<keyword evidence="1" id="KW-1133">Transmembrane helix</keyword>
<proteinExistence type="predicted"/>
<dbReference type="AlphaFoldDB" id="A0A3P1AY21"/>
<feature type="transmembrane region" description="Helical" evidence="1">
    <location>
        <begin position="84"/>
        <end position="105"/>
    </location>
</feature>
<evidence type="ECO:0000313" key="2">
    <source>
        <dbReference type="EMBL" id="RRA93956.1"/>
    </source>
</evidence>
<name>A0A3P1AY21_9FLAO</name>
<keyword evidence="3" id="KW-1185">Reference proteome</keyword>
<dbReference type="OrthoDB" id="1048788at2"/>
<dbReference type="Proteomes" id="UP000268372">
    <property type="component" value="Unassembled WGS sequence"/>
</dbReference>
<evidence type="ECO:0000313" key="3">
    <source>
        <dbReference type="Proteomes" id="UP000268372"/>
    </source>
</evidence>